<feature type="transmembrane region" description="Helical" evidence="5">
    <location>
        <begin position="12"/>
        <end position="37"/>
    </location>
</feature>
<reference evidence="7 8" key="1">
    <citation type="submission" date="2022-07" db="EMBL/GenBank/DDBJ databases">
        <title>Mucilaginibacter sp. JC4.</title>
        <authorList>
            <person name="Le V."/>
            <person name="Ko S.-R."/>
            <person name="Ahn C.-Y."/>
            <person name="Oh H.-M."/>
        </authorList>
    </citation>
    <scope>NUCLEOTIDE SEQUENCE [LARGE SCALE GENOMIC DNA]</scope>
    <source>
        <strain evidence="7 8">JC4</strain>
    </source>
</reference>
<dbReference type="PANTHER" id="PTHR21496">
    <property type="entry name" value="FERREDOXIN-RELATED"/>
    <property type="match status" value="1"/>
</dbReference>
<comment type="caution">
    <text evidence="7">The sequence shown here is derived from an EMBL/GenBank/DDBJ whole genome shotgun (WGS) entry which is preliminary data.</text>
</comment>
<dbReference type="PROSITE" id="PS51296">
    <property type="entry name" value="RIESKE"/>
    <property type="match status" value="1"/>
</dbReference>
<evidence type="ECO:0000313" key="8">
    <source>
        <dbReference type="Proteomes" id="UP001204376"/>
    </source>
</evidence>
<keyword evidence="5" id="KW-0812">Transmembrane</keyword>
<keyword evidence="5" id="KW-1133">Transmembrane helix</keyword>
<dbReference type="RefSeq" id="WP_256538239.1">
    <property type="nucleotide sequence ID" value="NZ_JANHOH010000001.1"/>
</dbReference>
<dbReference type="InterPro" id="IPR019251">
    <property type="entry name" value="DUF2231_TM"/>
</dbReference>
<feature type="transmembrane region" description="Helical" evidence="5">
    <location>
        <begin position="82"/>
        <end position="102"/>
    </location>
</feature>
<evidence type="ECO:0000259" key="6">
    <source>
        <dbReference type="PROSITE" id="PS51296"/>
    </source>
</evidence>
<keyword evidence="8" id="KW-1185">Reference proteome</keyword>
<feature type="domain" description="Rieske" evidence="6">
    <location>
        <begin position="162"/>
        <end position="257"/>
    </location>
</feature>
<protein>
    <submittedName>
        <fullName evidence="7">DUF2231 domain-containing protein</fullName>
    </submittedName>
</protein>
<dbReference type="InterPro" id="IPR036922">
    <property type="entry name" value="Rieske_2Fe-2S_sf"/>
</dbReference>
<proteinExistence type="predicted"/>
<sequence>MKSTANIKGHPIHPILVGFPIAFFTATLLFDAVALFYKNNTFWLMGKYMVIAGIISAIVTAIPGLIDYFFTVPPKSSAKKRGAQHGILNTTMLILFVVAYFIRQQQISFSLIIFEFVGFVTMIIAGWLGGTLVYRNQIGVDPRYANAGKWKEAHINQSGNEVEVAEIAELEINQMKLLHINNERIVLGRTESGYVAFNDRCSHKGGSLAGGAMICGTVQCPWHGSQFDCSTGVVKAGPAKDGIDVYGIIEKDGKVYLRLAR</sequence>
<keyword evidence="4" id="KW-0411">Iron-sulfur</keyword>
<dbReference type="PANTHER" id="PTHR21496:SF23">
    <property type="entry name" value="3-PHENYLPROPIONATE_CINNAMIC ACID DIOXYGENASE FERREDOXIN SUBUNIT"/>
    <property type="match status" value="1"/>
</dbReference>
<accession>A0ABT1T199</accession>
<name>A0ABT1T199_9SPHI</name>
<dbReference type="InterPro" id="IPR017941">
    <property type="entry name" value="Rieske_2Fe-2S"/>
</dbReference>
<dbReference type="Proteomes" id="UP001204376">
    <property type="component" value="Unassembled WGS sequence"/>
</dbReference>
<feature type="transmembrane region" description="Helical" evidence="5">
    <location>
        <begin position="49"/>
        <end position="70"/>
    </location>
</feature>
<evidence type="ECO:0000256" key="1">
    <source>
        <dbReference type="ARBA" id="ARBA00022714"/>
    </source>
</evidence>
<evidence type="ECO:0000256" key="5">
    <source>
        <dbReference type="SAM" id="Phobius"/>
    </source>
</evidence>
<dbReference type="SUPFAM" id="SSF50022">
    <property type="entry name" value="ISP domain"/>
    <property type="match status" value="1"/>
</dbReference>
<keyword evidence="2" id="KW-0479">Metal-binding</keyword>
<dbReference type="Gene3D" id="2.102.10.10">
    <property type="entry name" value="Rieske [2Fe-2S] iron-sulphur domain"/>
    <property type="match status" value="1"/>
</dbReference>
<gene>
    <name evidence="7" type="ORF">NPE20_08810</name>
</gene>
<keyword evidence="3" id="KW-0408">Iron</keyword>
<dbReference type="EMBL" id="JANHOH010000001">
    <property type="protein sequence ID" value="MCQ6958056.1"/>
    <property type="molecule type" value="Genomic_DNA"/>
</dbReference>
<evidence type="ECO:0000256" key="3">
    <source>
        <dbReference type="ARBA" id="ARBA00023004"/>
    </source>
</evidence>
<evidence type="ECO:0000313" key="7">
    <source>
        <dbReference type="EMBL" id="MCQ6958056.1"/>
    </source>
</evidence>
<feature type="transmembrane region" description="Helical" evidence="5">
    <location>
        <begin position="108"/>
        <end position="134"/>
    </location>
</feature>
<organism evidence="7 8">
    <name type="scientific">Mucilaginibacter aquariorum</name>
    <dbReference type="NCBI Taxonomy" id="2967225"/>
    <lineage>
        <taxon>Bacteria</taxon>
        <taxon>Pseudomonadati</taxon>
        <taxon>Bacteroidota</taxon>
        <taxon>Sphingobacteriia</taxon>
        <taxon>Sphingobacteriales</taxon>
        <taxon>Sphingobacteriaceae</taxon>
        <taxon>Mucilaginibacter</taxon>
    </lineage>
</organism>
<evidence type="ECO:0000256" key="4">
    <source>
        <dbReference type="ARBA" id="ARBA00023014"/>
    </source>
</evidence>
<keyword evidence="5" id="KW-0472">Membrane</keyword>
<dbReference type="Pfam" id="PF09990">
    <property type="entry name" value="DUF2231"/>
    <property type="match status" value="1"/>
</dbReference>
<dbReference type="Pfam" id="PF00355">
    <property type="entry name" value="Rieske"/>
    <property type="match status" value="1"/>
</dbReference>
<evidence type="ECO:0000256" key="2">
    <source>
        <dbReference type="ARBA" id="ARBA00022723"/>
    </source>
</evidence>
<keyword evidence="1" id="KW-0001">2Fe-2S</keyword>